<dbReference type="InterPro" id="IPR025851">
    <property type="entry name" value="SUKH-4"/>
</dbReference>
<evidence type="ECO:0008006" key="5">
    <source>
        <dbReference type="Google" id="ProtNLM"/>
    </source>
</evidence>
<dbReference type="Proteomes" id="UP000092659">
    <property type="component" value="Chromosome"/>
</dbReference>
<protein>
    <recommendedName>
        <fullName evidence="5">SUKH-4 immunity protein</fullName>
    </recommendedName>
</protein>
<dbReference type="EMBL" id="CP016279">
    <property type="protein sequence ID" value="ANP50556.1"/>
    <property type="molecule type" value="Genomic_DNA"/>
</dbReference>
<dbReference type="STRING" id="68214.AVL59_13825"/>
<dbReference type="OrthoDB" id="4284160at2"/>
<dbReference type="KEGG" id="sgs:AVL59_13825"/>
<evidence type="ECO:0000313" key="1">
    <source>
        <dbReference type="EMBL" id="ANP50556.1"/>
    </source>
</evidence>
<evidence type="ECO:0000313" key="2">
    <source>
        <dbReference type="EMBL" id="MBP2051324.1"/>
    </source>
</evidence>
<dbReference type="EMBL" id="JAGGLP010000008">
    <property type="protein sequence ID" value="MBP2051324.1"/>
    <property type="molecule type" value="Genomic_DNA"/>
</dbReference>
<proteinExistence type="predicted"/>
<dbReference type="Proteomes" id="UP001519309">
    <property type="component" value="Unassembled WGS sequence"/>
</dbReference>
<dbReference type="Pfam" id="PF14435">
    <property type="entry name" value="SUKH-4"/>
    <property type="match status" value="1"/>
</dbReference>
<organism evidence="1 3">
    <name type="scientific">Streptomyces griseochromogenes</name>
    <dbReference type="NCBI Taxonomy" id="68214"/>
    <lineage>
        <taxon>Bacteria</taxon>
        <taxon>Bacillati</taxon>
        <taxon>Actinomycetota</taxon>
        <taxon>Actinomycetes</taxon>
        <taxon>Kitasatosporales</taxon>
        <taxon>Streptomycetaceae</taxon>
        <taxon>Streptomyces</taxon>
    </lineage>
</organism>
<name>A0A1B1AVF3_9ACTN</name>
<dbReference type="RefSeq" id="WP_067303488.1">
    <property type="nucleotide sequence ID" value="NZ_CP016279.1"/>
</dbReference>
<sequence>MLFELSREEMISSLGEGAIFVAPAGSLGDAPDDSPSAQVLLSVGIPTGAFQPQKRMDSGRFPLVDDKIDLAGYEAPPGCEAWVVFGWIPQTHLALDPKTGKVHGFSENGGLVQDLHTDISSLAYLAFALHRLLKEFDWSDDEENEEDDFERLAESLDGIRAFVEERDPLPFSGNSVWPAVLDDMAAGMWS</sequence>
<reference evidence="1 3" key="1">
    <citation type="submission" date="2016-06" db="EMBL/GenBank/DDBJ databases">
        <title>Complete genome sequence of Streptomyces griseochromogenes ATCC 14511, the Blasticidin S producer.</title>
        <authorList>
            <person name="Wu L."/>
        </authorList>
    </citation>
    <scope>NUCLEOTIDE SEQUENCE [LARGE SCALE GENOMIC DNA]</scope>
    <source>
        <strain evidence="1 3">ATCC 14511</strain>
    </source>
</reference>
<reference evidence="2 4" key="2">
    <citation type="submission" date="2021-03" db="EMBL/GenBank/DDBJ databases">
        <title>Genomic Encyclopedia of Type Strains, Phase IV (KMG-IV): sequencing the most valuable type-strain genomes for metagenomic binning, comparative biology and taxonomic classification.</title>
        <authorList>
            <person name="Goeker M."/>
        </authorList>
    </citation>
    <scope>NUCLEOTIDE SEQUENCE [LARGE SCALE GENOMIC DNA]</scope>
    <source>
        <strain evidence="2 4">DSM 40499</strain>
    </source>
</reference>
<accession>A0A1B1AVF3</accession>
<evidence type="ECO:0000313" key="3">
    <source>
        <dbReference type="Proteomes" id="UP000092659"/>
    </source>
</evidence>
<keyword evidence="4" id="KW-1185">Reference proteome</keyword>
<gene>
    <name evidence="1" type="ORF">AVL59_13825</name>
    <name evidence="2" type="ORF">J2Z21_004295</name>
</gene>
<evidence type="ECO:0000313" key="4">
    <source>
        <dbReference type="Proteomes" id="UP001519309"/>
    </source>
</evidence>
<dbReference type="AlphaFoldDB" id="A0A1B1AVF3"/>